<dbReference type="InterPro" id="IPR008995">
    <property type="entry name" value="Mo/tungstate-bd_C_term_dom"/>
</dbReference>
<keyword evidence="2" id="KW-0547">Nucleotide-binding</keyword>
<dbReference type="AlphaFoldDB" id="A0A1F5AF53"/>
<keyword evidence="3 5" id="KW-0067">ATP-binding</keyword>
<evidence type="ECO:0000259" key="4">
    <source>
        <dbReference type="PROSITE" id="PS50893"/>
    </source>
</evidence>
<dbReference type="InterPro" id="IPR040582">
    <property type="entry name" value="OB_MalK-like"/>
</dbReference>
<dbReference type="InterPro" id="IPR012340">
    <property type="entry name" value="NA-bd_OB-fold"/>
</dbReference>
<dbReference type="InterPro" id="IPR003593">
    <property type="entry name" value="AAA+_ATPase"/>
</dbReference>
<dbReference type="Proteomes" id="UP000177701">
    <property type="component" value="Unassembled WGS sequence"/>
</dbReference>
<dbReference type="STRING" id="1797291.A2V47_07275"/>
<dbReference type="InterPro" id="IPR017871">
    <property type="entry name" value="ABC_transporter-like_CS"/>
</dbReference>
<feature type="domain" description="ABC transporter" evidence="4">
    <location>
        <begin position="4"/>
        <end position="234"/>
    </location>
</feature>
<dbReference type="SMART" id="SM00382">
    <property type="entry name" value="AAA"/>
    <property type="match status" value="1"/>
</dbReference>
<dbReference type="GO" id="GO:0005524">
    <property type="term" value="F:ATP binding"/>
    <property type="evidence" value="ECO:0007669"/>
    <property type="project" value="UniProtKB-KW"/>
</dbReference>
<evidence type="ECO:0000313" key="5">
    <source>
        <dbReference type="EMBL" id="OGD17123.1"/>
    </source>
</evidence>
<comment type="caution">
    <text evidence="5">The sequence shown here is derived from an EMBL/GenBank/DDBJ whole genome shotgun (WGS) entry which is preliminary data.</text>
</comment>
<dbReference type="PANTHER" id="PTHR43875">
    <property type="entry name" value="MALTODEXTRIN IMPORT ATP-BINDING PROTEIN MSMX"/>
    <property type="match status" value="1"/>
</dbReference>
<dbReference type="EMBL" id="MEYH01000016">
    <property type="protein sequence ID" value="OGD17123.1"/>
    <property type="molecule type" value="Genomic_DNA"/>
</dbReference>
<dbReference type="InterPro" id="IPR015855">
    <property type="entry name" value="ABC_transpr_MalK-like"/>
</dbReference>
<dbReference type="FunFam" id="3.40.50.300:FF:000042">
    <property type="entry name" value="Maltose/maltodextrin ABC transporter, ATP-binding protein"/>
    <property type="match status" value="1"/>
</dbReference>
<evidence type="ECO:0000256" key="2">
    <source>
        <dbReference type="ARBA" id="ARBA00022741"/>
    </source>
</evidence>
<dbReference type="PANTHER" id="PTHR43875:SF1">
    <property type="entry name" value="OSMOPROTECTIVE COMPOUNDS UPTAKE ATP-BINDING PROTEIN GGTA"/>
    <property type="match status" value="1"/>
</dbReference>
<dbReference type="GO" id="GO:0008643">
    <property type="term" value="P:carbohydrate transport"/>
    <property type="evidence" value="ECO:0007669"/>
    <property type="project" value="InterPro"/>
</dbReference>
<protein>
    <submittedName>
        <fullName evidence="5">Sugar ABC transporter ATP-binding protein</fullName>
    </submittedName>
</protein>
<evidence type="ECO:0000256" key="1">
    <source>
        <dbReference type="ARBA" id="ARBA00022448"/>
    </source>
</evidence>
<dbReference type="Pfam" id="PF00005">
    <property type="entry name" value="ABC_tran"/>
    <property type="match status" value="1"/>
</dbReference>
<sequence length="366" mass="41823">MVKVRLEGLKKYFDKVKAVNDIDLEIIPGEFVVLLGPSGCGKTTLLRCISGLERVTEGKIFFDNDNITYLSPRDRNISMVFQNYAVWPHMTVKNNIAFPLRIKKYSQQQIQEKVIWVANLLGIDNLLDRYPAQLSGGQRQRVAVARAIVMEPRVLLMDEPLSNLDALLRVRMRAEIKKLQEKLKVTTIYVTHDQVEAMTMGDRIAVLEQGIIQQFGNSDEIYHNPVNIFVAGFIGSPQMNFIEVEIVHKNEIFYLGTKGLEVPVLDILKDKVSKLSDKRNYILGIRPEHIYTADRAQTDKVVTTKGKVYFAELLRSDTVIHLEKEFGLLVIKTPGDLKIEEGKELEVLIDLSRIHLFEKDTRKAIF</sequence>
<dbReference type="InterPro" id="IPR003439">
    <property type="entry name" value="ABC_transporter-like_ATP-bd"/>
</dbReference>
<dbReference type="CDD" id="cd03301">
    <property type="entry name" value="ABC_MalK_N"/>
    <property type="match status" value="1"/>
</dbReference>
<gene>
    <name evidence="5" type="ORF">A2V47_07275</name>
</gene>
<accession>A0A1F5AF53</accession>
<evidence type="ECO:0000313" key="6">
    <source>
        <dbReference type="Proteomes" id="UP000177701"/>
    </source>
</evidence>
<dbReference type="SUPFAM" id="SSF52540">
    <property type="entry name" value="P-loop containing nucleoside triphosphate hydrolases"/>
    <property type="match status" value="1"/>
</dbReference>
<organism evidence="5 6">
    <name type="scientific">Candidatus Sediminicultor quintus</name>
    <dbReference type="NCBI Taxonomy" id="1797291"/>
    <lineage>
        <taxon>Bacteria</taxon>
        <taxon>Pseudomonadati</taxon>
        <taxon>Atribacterota</taxon>
        <taxon>Candidatus Phoenicimicrobiia</taxon>
        <taxon>Candidatus Pheonicimicrobiales</taxon>
        <taxon>Candidatus Phoenicimicrobiaceae</taxon>
        <taxon>Candidatus Sediminicultor</taxon>
    </lineage>
</organism>
<dbReference type="GO" id="GO:0140359">
    <property type="term" value="F:ABC-type transporter activity"/>
    <property type="evidence" value="ECO:0007669"/>
    <property type="project" value="InterPro"/>
</dbReference>
<keyword evidence="1" id="KW-0813">Transport</keyword>
<dbReference type="SUPFAM" id="SSF50331">
    <property type="entry name" value="MOP-like"/>
    <property type="match status" value="1"/>
</dbReference>
<dbReference type="InterPro" id="IPR047641">
    <property type="entry name" value="ABC_transpr_MalK/UgpC-like"/>
</dbReference>
<dbReference type="Gene3D" id="3.40.50.300">
    <property type="entry name" value="P-loop containing nucleotide triphosphate hydrolases"/>
    <property type="match status" value="1"/>
</dbReference>
<reference evidence="5 6" key="1">
    <citation type="journal article" date="2016" name="Nat. Commun.">
        <title>Thousands of microbial genomes shed light on interconnected biogeochemical processes in an aquifer system.</title>
        <authorList>
            <person name="Anantharaman K."/>
            <person name="Brown C.T."/>
            <person name="Hug L.A."/>
            <person name="Sharon I."/>
            <person name="Castelle C.J."/>
            <person name="Probst A.J."/>
            <person name="Thomas B.C."/>
            <person name="Singh A."/>
            <person name="Wilkins M.J."/>
            <person name="Karaoz U."/>
            <person name="Brodie E.L."/>
            <person name="Williams K.H."/>
            <person name="Hubbard S.S."/>
            <person name="Banfield J.F."/>
        </authorList>
    </citation>
    <scope>NUCLEOTIDE SEQUENCE [LARGE SCALE GENOMIC DNA]</scope>
</reference>
<dbReference type="PROSITE" id="PS50893">
    <property type="entry name" value="ABC_TRANSPORTER_2"/>
    <property type="match status" value="1"/>
</dbReference>
<dbReference type="GO" id="GO:0055052">
    <property type="term" value="C:ATP-binding cassette (ABC) transporter complex, substrate-binding subunit-containing"/>
    <property type="evidence" value="ECO:0007669"/>
    <property type="project" value="TreeGrafter"/>
</dbReference>
<dbReference type="Pfam" id="PF17912">
    <property type="entry name" value="OB_MalK"/>
    <property type="match status" value="1"/>
</dbReference>
<dbReference type="Gene3D" id="2.40.50.100">
    <property type="match status" value="1"/>
</dbReference>
<dbReference type="GO" id="GO:0016887">
    <property type="term" value="F:ATP hydrolysis activity"/>
    <property type="evidence" value="ECO:0007669"/>
    <property type="project" value="InterPro"/>
</dbReference>
<dbReference type="InterPro" id="IPR027417">
    <property type="entry name" value="P-loop_NTPase"/>
</dbReference>
<dbReference type="PROSITE" id="PS00211">
    <property type="entry name" value="ABC_TRANSPORTER_1"/>
    <property type="match status" value="1"/>
</dbReference>
<evidence type="ECO:0000256" key="3">
    <source>
        <dbReference type="ARBA" id="ARBA00022840"/>
    </source>
</evidence>
<proteinExistence type="predicted"/>
<dbReference type="Gene3D" id="2.40.50.140">
    <property type="entry name" value="Nucleic acid-binding proteins"/>
    <property type="match status" value="1"/>
</dbReference>
<name>A0A1F5AF53_9BACT</name>